<dbReference type="Proteomes" id="UP000694941">
    <property type="component" value="Unplaced"/>
</dbReference>
<feature type="domain" description="Globin" evidence="7">
    <location>
        <begin position="24"/>
        <end position="171"/>
    </location>
</feature>
<keyword evidence="8" id="KW-1185">Reference proteome</keyword>
<dbReference type="RefSeq" id="XP_013788606.1">
    <property type="nucleotide sequence ID" value="XM_013933152.2"/>
</dbReference>
<comment type="similarity">
    <text evidence="6">Belongs to the globin family.</text>
</comment>
<organism evidence="8 9">
    <name type="scientific">Limulus polyphemus</name>
    <name type="common">Atlantic horseshoe crab</name>
    <dbReference type="NCBI Taxonomy" id="6850"/>
    <lineage>
        <taxon>Eukaryota</taxon>
        <taxon>Metazoa</taxon>
        <taxon>Ecdysozoa</taxon>
        <taxon>Arthropoda</taxon>
        <taxon>Chelicerata</taxon>
        <taxon>Merostomata</taxon>
        <taxon>Xiphosura</taxon>
        <taxon>Limulidae</taxon>
        <taxon>Limulus</taxon>
    </lineage>
</organism>
<dbReference type="GeneID" id="106472497"/>
<evidence type="ECO:0000259" key="7">
    <source>
        <dbReference type="PROSITE" id="PS01033"/>
    </source>
</evidence>
<keyword evidence="4" id="KW-0479">Metal-binding</keyword>
<dbReference type="InterPro" id="IPR002336">
    <property type="entry name" value="Erythrocruorin"/>
</dbReference>
<evidence type="ECO:0000313" key="9">
    <source>
        <dbReference type="RefSeq" id="XP_013788606.1"/>
    </source>
</evidence>
<dbReference type="PRINTS" id="PR00611">
    <property type="entry name" value="ERYTHCRUORIN"/>
</dbReference>
<keyword evidence="1 6" id="KW-0813">Transport</keyword>
<dbReference type="PANTHER" id="PTHR47217">
    <property type="entry name" value="GLOBIN-LIKE PROTEIN"/>
    <property type="match status" value="1"/>
</dbReference>
<evidence type="ECO:0000256" key="6">
    <source>
        <dbReference type="RuleBase" id="RU000356"/>
    </source>
</evidence>
<evidence type="ECO:0000256" key="5">
    <source>
        <dbReference type="ARBA" id="ARBA00023004"/>
    </source>
</evidence>
<name>A0ABM1BTZ2_LIMPO</name>
<evidence type="ECO:0000256" key="2">
    <source>
        <dbReference type="ARBA" id="ARBA00022617"/>
    </source>
</evidence>
<evidence type="ECO:0000256" key="1">
    <source>
        <dbReference type="ARBA" id="ARBA00022448"/>
    </source>
</evidence>
<dbReference type="InterPro" id="IPR000971">
    <property type="entry name" value="Globin"/>
</dbReference>
<evidence type="ECO:0000313" key="8">
    <source>
        <dbReference type="Proteomes" id="UP000694941"/>
    </source>
</evidence>
<dbReference type="PANTHER" id="PTHR47217:SF1">
    <property type="entry name" value="GLOBIN-LIKE PROTEIN"/>
    <property type="match status" value="1"/>
</dbReference>
<sequence length="177" mass="20050">MGGLLSFFWSGESPDIDIPDEGSGLTPREKQNIRKTWAIVQKNVKENGVELFIRFFDAHPDYIKLFKPLANIPRDQLRSSKRLEAHALSVMYAITSLVDSLDDVECLKELLLKTAHNHAHRGVQGEQFDHLTIIILKFLRDGLGSSFTPPVGEAWEKAFNVMNEIIKQGLKEHAVEK</sequence>
<dbReference type="Pfam" id="PF00042">
    <property type="entry name" value="Globin"/>
    <property type="match status" value="1"/>
</dbReference>
<evidence type="ECO:0000256" key="3">
    <source>
        <dbReference type="ARBA" id="ARBA00022621"/>
    </source>
</evidence>
<accession>A0ABM1BTZ2</accession>
<proteinExistence type="inferred from homology"/>
<keyword evidence="5" id="KW-0408">Iron</keyword>
<dbReference type="InterPro" id="IPR044399">
    <property type="entry name" value="Mb-like_M"/>
</dbReference>
<dbReference type="SUPFAM" id="SSF46458">
    <property type="entry name" value="Globin-like"/>
    <property type="match status" value="1"/>
</dbReference>
<protein>
    <submittedName>
        <fullName evidence="9">Globin C, coelomic-like</fullName>
    </submittedName>
</protein>
<dbReference type="PROSITE" id="PS01033">
    <property type="entry name" value="GLOBIN"/>
    <property type="match status" value="1"/>
</dbReference>
<gene>
    <name evidence="9" type="primary">LOC106472497</name>
</gene>
<keyword evidence="3 6" id="KW-0561">Oxygen transport</keyword>
<dbReference type="CDD" id="cd01040">
    <property type="entry name" value="Mb-like"/>
    <property type="match status" value="1"/>
</dbReference>
<keyword evidence="2 6" id="KW-0349">Heme</keyword>
<evidence type="ECO:0000256" key="4">
    <source>
        <dbReference type="ARBA" id="ARBA00022723"/>
    </source>
</evidence>
<dbReference type="InterPro" id="IPR012292">
    <property type="entry name" value="Globin/Proto"/>
</dbReference>
<dbReference type="Gene3D" id="1.10.490.10">
    <property type="entry name" value="Globins"/>
    <property type="match status" value="1"/>
</dbReference>
<dbReference type="InterPro" id="IPR009050">
    <property type="entry name" value="Globin-like_sf"/>
</dbReference>
<reference evidence="9" key="1">
    <citation type="submission" date="2025-08" db="UniProtKB">
        <authorList>
            <consortium name="RefSeq"/>
        </authorList>
    </citation>
    <scope>IDENTIFICATION</scope>
    <source>
        <tissue evidence="9">Muscle</tissue>
    </source>
</reference>